<dbReference type="Gene3D" id="1.10.10.10">
    <property type="entry name" value="Winged helix-like DNA-binding domain superfamily/Winged helix DNA-binding domain"/>
    <property type="match status" value="1"/>
</dbReference>
<keyword evidence="3" id="KW-0731">Sigma factor</keyword>
<dbReference type="InterPro" id="IPR013324">
    <property type="entry name" value="RNA_pol_sigma_r3/r4-like"/>
</dbReference>
<evidence type="ECO:0000256" key="5">
    <source>
        <dbReference type="ARBA" id="ARBA00023163"/>
    </source>
</evidence>
<dbReference type="Pfam" id="PF04542">
    <property type="entry name" value="Sigma70_r2"/>
    <property type="match status" value="1"/>
</dbReference>
<dbReference type="InterPro" id="IPR013249">
    <property type="entry name" value="RNA_pol_sigma70_r4_t2"/>
</dbReference>
<dbReference type="EMBL" id="PTJD01000023">
    <property type="protein sequence ID" value="PPK90820.1"/>
    <property type="molecule type" value="Genomic_DNA"/>
</dbReference>
<comment type="similarity">
    <text evidence="1">Belongs to the sigma-70 factor family. ECF subfamily.</text>
</comment>
<dbReference type="InterPro" id="IPR036388">
    <property type="entry name" value="WH-like_DNA-bd_sf"/>
</dbReference>
<evidence type="ECO:0000256" key="2">
    <source>
        <dbReference type="ARBA" id="ARBA00023015"/>
    </source>
</evidence>
<keyword evidence="10" id="KW-1185">Reference proteome</keyword>
<dbReference type="Pfam" id="PF08281">
    <property type="entry name" value="Sigma70_r4_2"/>
    <property type="match status" value="1"/>
</dbReference>
<feature type="region of interest" description="Disordered" evidence="6">
    <location>
        <begin position="162"/>
        <end position="181"/>
    </location>
</feature>
<evidence type="ECO:0000259" key="8">
    <source>
        <dbReference type="Pfam" id="PF08281"/>
    </source>
</evidence>
<dbReference type="GO" id="GO:0016987">
    <property type="term" value="F:sigma factor activity"/>
    <property type="evidence" value="ECO:0007669"/>
    <property type="project" value="UniProtKB-KW"/>
</dbReference>
<dbReference type="Gene3D" id="1.10.1740.10">
    <property type="match status" value="1"/>
</dbReference>
<keyword evidence="5" id="KW-0804">Transcription</keyword>
<evidence type="ECO:0000256" key="3">
    <source>
        <dbReference type="ARBA" id="ARBA00023082"/>
    </source>
</evidence>
<dbReference type="NCBIfam" id="TIGR02983">
    <property type="entry name" value="SigE-fam_strep"/>
    <property type="match status" value="1"/>
</dbReference>
<reference evidence="9 10" key="1">
    <citation type="submission" date="2018-02" db="EMBL/GenBank/DDBJ databases">
        <title>Genomic Encyclopedia of Archaeal and Bacterial Type Strains, Phase II (KMG-II): from individual species to whole genera.</title>
        <authorList>
            <person name="Goeker M."/>
        </authorList>
    </citation>
    <scope>NUCLEOTIDE SEQUENCE [LARGE SCALE GENOMIC DNA]</scope>
    <source>
        <strain evidence="9 10">DSM 22857</strain>
    </source>
</reference>
<gene>
    <name evidence="9" type="ORF">CLV92_12324</name>
</gene>
<dbReference type="GO" id="GO:0003677">
    <property type="term" value="F:DNA binding"/>
    <property type="evidence" value="ECO:0007669"/>
    <property type="project" value="UniProtKB-KW"/>
</dbReference>
<dbReference type="PANTHER" id="PTHR43133:SF50">
    <property type="entry name" value="ECF RNA POLYMERASE SIGMA FACTOR SIGM"/>
    <property type="match status" value="1"/>
</dbReference>
<feature type="domain" description="RNA polymerase sigma-70 region 2" evidence="7">
    <location>
        <begin position="14"/>
        <end position="74"/>
    </location>
</feature>
<dbReference type="SUPFAM" id="SSF88659">
    <property type="entry name" value="Sigma3 and sigma4 domains of RNA polymerase sigma factors"/>
    <property type="match status" value="1"/>
</dbReference>
<feature type="domain" description="RNA polymerase sigma factor 70 region 4 type 2" evidence="8">
    <location>
        <begin position="108"/>
        <end position="154"/>
    </location>
</feature>
<dbReference type="InterPro" id="IPR007627">
    <property type="entry name" value="RNA_pol_sigma70_r2"/>
</dbReference>
<evidence type="ECO:0000256" key="6">
    <source>
        <dbReference type="SAM" id="MobiDB-lite"/>
    </source>
</evidence>
<accession>A0A2S6IC92</accession>
<dbReference type="GO" id="GO:0006352">
    <property type="term" value="P:DNA-templated transcription initiation"/>
    <property type="evidence" value="ECO:0007669"/>
    <property type="project" value="InterPro"/>
</dbReference>
<dbReference type="InterPro" id="IPR013325">
    <property type="entry name" value="RNA_pol_sigma_r2"/>
</dbReference>
<dbReference type="InterPro" id="IPR014325">
    <property type="entry name" value="RNA_pol_sigma-E_actinobac"/>
</dbReference>
<organism evidence="9 10">
    <name type="scientific">Kineococcus xinjiangensis</name>
    <dbReference type="NCBI Taxonomy" id="512762"/>
    <lineage>
        <taxon>Bacteria</taxon>
        <taxon>Bacillati</taxon>
        <taxon>Actinomycetota</taxon>
        <taxon>Actinomycetes</taxon>
        <taxon>Kineosporiales</taxon>
        <taxon>Kineosporiaceae</taxon>
        <taxon>Kineococcus</taxon>
    </lineage>
</organism>
<dbReference type="OrthoDB" id="3686693at2"/>
<comment type="caution">
    <text evidence="9">The sequence shown here is derived from an EMBL/GenBank/DDBJ whole genome shotgun (WGS) entry which is preliminary data.</text>
</comment>
<dbReference type="InterPro" id="IPR014284">
    <property type="entry name" value="RNA_pol_sigma-70_dom"/>
</dbReference>
<evidence type="ECO:0000313" key="9">
    <source>
        <dbReference type="EMBL" id="PPK90820.1"/>
    </source>
</evidence>
<dbReference type="Proteomes" id="UP000239485">
    <property type="component" value="Unassembled WGS sequence"/>
</dbReference>
<evidence type="ECO:0000256" key="4">
    <source>
        <dbReference type="ARBA" id="ARBA00023125"/>
    </source>
</evidence>
<feature type="region of interest" description="Disordered" evidence="6">
    <location>
        <begin position="68"/>
        <end position="96"/>
    </location>
</feature>
<evidence type="ECO:0000256" key="1">
    <source>
        <dbReference type="ARBA" id="ARBA00010641"/>
    </source>
</evidence>
<protein>
    <submittedName>
        <fullName evidence="9">RNA polymerase sigma-70 factor (Sigma-E family)</fullName>
    </submittedName>
</protein>
<dbReference type="InterPro" id="IPR039425">
    <property type="entry name" value="RNA_pol_sigma-70-like"/>
</dbReference>
<dbReference type="NCBIfam" id="TIGR02937">
    <property type="entry name" value="sigma70-ECF"/>
    <property type="match status" value="1"/>
</dbReference>
<evidence type="ECO:0000313" key="10">
    <source>
        <dbReference type="Proteomes" id="UP000239485"/>
    </source>
</evidence>
<keyword evidence="4" id="KW-0238">DNA-binding</keyword>
<proteinExistence type="inferred from homology"/>
<dbReference type="AlphaFoldDB" id="A0A2S6IC92"/>
<dbReference type="SUPFAM" id="SSF88946">
    <property type="entry name" value="Sigma2 domain of RNA polymerase sigma factors"/>
    <property type="match status" value="1"/>
</dbReference>
<feature type="compositionally biased region" description="Basic and acidic residues" evidence="6">
    <location>
        <begin position="73"/>
        <end position="86"/>
    </location>
</feature>
<evidence type="ECO:0000259" key="7">
    <source>
        <dbReference type="Pfam" id="PF04542"/>
    </source>
</evidence>
<dbReference type="RefSeq" id="WP_104435816.1">
    <property type="nucleotide sequence ID" value="NZ_PTJD01000023.1"/>
</dbReference>
<dbReference type="CDD" id="cd06171">
    <property type="entry name" value="Sigma70_r4"/>
    <property type="match status" value="1"/>
</dbReference>
<dbReference type="PANTHER" id="PTHR43133">
    <property type="entry name" value="RNA POLYMERASE ECF-TYPE SIGMA FACTO"/>
    <property type="match status" value="1"/>
</dbReference>
<name>A0A2S6IC92_9ACTN</name>
<sequence length="181" mass="20287">MSREDFSEWAHAASPRLCRIARVLTVDADAAEDLVQDVLEKMYVRWHRIEEPDAYARRALTNAVTSRWRRQGRRQETSWEAREDAGASHPPVYPHAGTEERIDLLGDLARLPPRQRAVLALRYLDDRSEQEVADLLDISPGTVKSQTSKALARLRHPLGASLDLSDITGRSGPAGVRGAEK</sequence>
<keyword evidence="2" id="KW-0805">Transcription regulation</keyword>